<organism evidence="8 9">
    <name type="scientific">Atribacter laminatus</name>
    <dbReference type="NCBI Taxonomy" id="2847778"/>
    <lineage>
        <taxon>Bacteria</taxon>
        <taxon>Pseudomonadati</taxon>
        <taxon>Atribacterota</taxon>
        <taxon>Atribacteria</taxon>
        <taxon>Atribacterales</taxon>
        <taxon>Atribacteraceae</taxon>
        <taxon>Atribacter</taxon>
    </lineage>
</organism>
<protein>
    <submittedName>
        <fullName evidence="8">7-carboxy-7-deazaguanine synthase</fullName>
        <ecNumber evidence="8">4.3.99.3</ecNumber>
    </submittedName>
</protein>
<evidence type="ECO:0000259" key="7">
    <source>
        <dbReference type="PROSITE" id="PS51918"/>
    </source>
</evidence>
<dbReference type="Gene3D" id="3.20.20.70">
    <property type="entry name" value="Aldolase class I"/>
    <property type="match status" value="1"/>
</dbReference>
<sequence>MIVFGPVPSRRLGRSLGINNIPFKHCPYNCVYCQLGETRYQHLKAADYYSPNQIFQSVQEKLQRLLEKNEKIDYLTFVADGEPTLDKNLGETIDLLRDLKIKIAVITNGTLLRNERIRNSLSNCDLVSLKIDSGSPAVWKQVNQPVDELNWEEFIFGLKAFAKNFTGQIITESMLVKGLNDSEENIELIAQFIGELRVTTAFISAPIRPPVKNWVTLPEEKVFLNAYQIYTRNDKIPKVELLINYEGNDFTIGEKVEEDFLAIISVHPMREDAVRDFLRKAHLNWEFIDDLLANEKIKRLSYQSYQYFMRKNVNREE</sequence>
<dbReference type="InterPro" id="IPR013785">
    <property type="entry name" value="Aldolase_TIM"/>
</dbReference>
<gene>
    <name evidence="8" type="primary">queE_1</name>
    <name evidence="8" type="ORF">RT761_00242</name>
</gene>
<evidence type="ECO:0000313" key="8">
    <source>
        <dbReference type="EMBL" id="QPM67054.1"/>
    </source>
</evidence>
<dbReference type="InterPro" id="IPR058240">
    <property type="entry name" value="rSAM_sf"/>
</dbReference>
<keyword evidence="8" id="KW-0456">Lyase</keyword>
<keyword evidence="5" id="KW-0408">Iron</keyword>
<dbReference type="Proteomes" id="UP000594463">
    <property type="component" value="Chromosome"/>
</dbReference>
<keyword evidence="6" id="KW-0411">Iron-sulfur</keyword>
<evidence type="ECO:0000256" key="2">
    <source>
        <dbReference type="ARBA" id="ARBA00022485"/>
    </source>
</evidence>
<dbReference type="GO" id="GO:0046872">
    <property type="term" value="F:metal ion binding"/>
    <property type="evidence" value="ECO:0007669"/>
    <property type="project" value="UniProtKB-KW"/>
</dbReference>
<dbReference type="GO" id="GO:0016829">
    <property type="term" value="F:lyase activity"/>
    <property type="evidence" value="ECO:0007669"/>
    <property type="project" value="UniProtKB-KW"/>
</dbReference>
<accession>A0A7T1AJG4</accession>
<feature type="domain" description="Radical SAM core" evidence="7">
    <location>
        <begin position="8"/>
        <end position="246"/>
    </location>
</feature>
<dbReference type="KEGG" id="alam:RT761_00242"/>
<evidence type="ECO:0000256" key="5">
    <source>
        <dbReference type="ARBA" id="ARBA00023004"/>
    </source>
</evidence>
<dbReference type="CDD" id="cd01335">
    <property type="entry name" value="Radical_SAM"/>
    <property type="match status" value="1"/>
</dbReference>
<evidence type="ECO:0000313" key="9">
    <source>
        <dbReference type="Proteomes" id="UP000594463"/>
    </source>
</evidence>
<dbReference type="SUPFAM" id="SSF102114">
    <property type="entry name" value="Radical SAM enzymes"/>
    <property type="match status" value="1"/>
</dbReference>
<dbReference type="PANTHER" id="PTHR43787:SF11">
    <property type="entry name" value="UPF0026 PROTEIN SLR1464"/>
    <property type="match status" value="1"/>
</dbReference>
<dbReference type="Pfam" id="PF04055">
    <property type="entry name" value="Radical_SAM"/>
    <property type="match status" value="1"/>
</dbReference>
<evidence type="ECO:0000256" key="4">
    <source>
        <dbReference type="ARBA" id="ARBA00022723"/>
    </source>
</evidence>
<dbReference type="PROSITE" id="PS51918">
    <property type="entry name" value="RADICAL_SAM"/>
    <property type="match status" value="1"/>
</dbReference>
<dbReference type="EMBL" id="CP065383">
    <property type="protein sequence ID" value="QPM67054.1"/>
    <property type="molecule type" value="Genomic_DNA"/>
</dbReference>
<dbReference type="PANTHER" id="PTHR43787">
    <property type="entry name" value="FEMO COFACTOR BIOSYNTHESIS PROTEIN NIFB-RELATED"/>
    <property type="match status" value="1"/>
</dbReference>
<dbReference type="InterPro" id="IPR040084">
    <property type="entry name" value="GTPase_Obg"/>
</dbReference>
<evidence type="ECO:0000256" key="3">
    <source>
        <dbReference type="ARBA" id="ARBA00022691"/>
    </source>
</evidence>
<reference evidence="8 9" key="1">
    <citation type="journal article" date="2021" name="Nat. Commun.">
        <title>Isolation of a member of the candidate phylum Atribacteria reveals a unique cell membrane structure.</title>
        <authorList>
            <person name="Taiki K."/>
            <person name="Nobu M.K."/>
            <person name="Kusada H."/>
            <person name="Meng X.-Y."/>
            <person name="Hosoki N."/>
            <person name="Uematsu K."/>
            <person name="Yoshioka H."/>
            <person name="Kamagata Y."/>
            <person name="Tamaki H."/>
        </authorList>
    </citation>
    <scope>NUCLEOTIDE SEQUENCE [LARGE SCALE GENOMIC DNA]</scope>
    <source>
        <strain evidence="8 9">RT761</strain>
    </source>
</reference>
<proteinExistence type="predicted"/>
<dbReference type="AlphaFoldDB" id="A0A7T1AJG4"/>
<dbReference type="InterPro" id="IPR007197">
    <property type="entry name" value="rSAM"/>
</dbReference>
<dbReference type="InterPro" id="IPR006638">
    <property type="entry name" value="Elp3/MiaA/NifB-like_rSAM"/>
</dbReference>
<dbReference type="SMART" id="SM00729">
    <property type="entry name" value="Elp3"/>
    <property type="match status" value="1"/>
</dbReference>
<dbReference type="SFLD" id="SFLDS00029">
    <property type="entry name" value="Radical_SAM"/>
    <property type="match status" value="1"/>
</dbReference>
<keyword evidence="3" id="KW-0949">S-adenosyl-L-methionine</keyword>
<comment type="cofactor">
    <cofactor evidence="1">
        <name>[4Fe-4S] cluster</name>
        <dbReference type="ChEBI" id="CHEBI:49883"/>
    </cofactor>
</comment>
<dbReference type="RefSeq" id="WP_218112279.1">
    <property type="nucleotide sequence ID" value="NZ_CP065383.1"/>
</dbReference>
<evidence type="ECO:0000256" key="1">
    <source>
        <dbReference type="ARBA" id="ARBA00001966"/>
    </source>
</evidence>
<evidence type="ECO:0000256" key="6">
    <source>
        <dbReference type="ARBA" id="ARBA00023014"/>
    </source>
</evidence>
<dbReference type="SFLD" id="SFLDG01083">
    <property type="entry name" value="Uncharacterised_Radical_SAM_Su"/>
    <property type="match status" value="1"/>
</dbReference>
<keyword evidence="2" id="KW-0004">4Fe-4S</keyword>
<keyword evidence="9" id="KW-1185">Reference proteome</keyword>
<dbReference type="EC" id="4.3.99.3" evidence="8"/>
<keyword evidence="4" id="KW-0479">Metal-binding</keyword>
<dbReference type="GO" id="GO:0051539">
    <property type="term" value="F:4 iron, 4 sulfur cluster binding"/>
    <property type="evidence" value="ECO:0007669"/>
    <property type="project" value="UniProtKB-KW"/>
</dbReference>
<name>A0A7T1AJG4_ATRLM</name>